<dbReference type="InterPro" id="IPR052893">
    <property type="entry name" value="TCS_response_regulator"/>
</dbReference>
<feature type="modified residue" description="4-aspartylphosphate" evidence="1">
    <location>
        <position position="67"/>
    </location>
</feature>
<dbReference type="Proteomes" id="UP000177230">
    <property type="component" value="Unassembled WGS sequence"/>
</dbReference>
<dbReference type="GO" id="GO:0000160">
    <property type="term" value="P:phosphorelay signal transduction system"/>
    <property type="evidence" value="ECO:0007669"/>
    <property type="project" value="InterPro"/>
</dbReference>
<dbReference type="Gene3D" id="3.40.50.2300">
    <property type="match status" value="1"/>
</dbReference>
<dbReference type="PROSITE" id="PS50110">
    <property type="entry name" value="RESPONSE_REGULATORY"/>
    <property type="match status" value="1"/>
</dbReference>
<dbReference type="SUPFAM" id="SSF52172">
    <property type="entry name" value="CheY-like"/>
    <property type="match status" value="1"/>
</dbReference>
<accession>A0A1F5RG99</accession>
<gene>
    <name evidence="3" type="ORF">A2024_12275</name>
</gene>
<dbReference type="EMBL" id="MFFM01000025">
    <property type="protein sequence ID" value="OGF13143.1"/>
    <property type="molecule type" value="Genomic_DNA"/>
</dbReference>
<dbReference type="CDD" id="cd17557">
    <property type="entry name" value="REC_Rcp-like"/>
    <property type="match status" value="1"/>
</dbReference>
<reference evidence="3 4" key="1">
    <citation type="journal article" date="2016" name="Nat. Commun.">
        <title>Thousands of microbial genomes shed light on interconnected biogeochemical processes in an aquifer system.</title>
        <authorList>
            <person name="Anantharaman K."/>
            <person name="Brown C.T."/>
            <person name="Hug L.A."/>
            <person name="Sharon I."/>
            <person name="Castelle C.J."/>
            <person name="Probst A.J."/>
            <person name="Thomas B.C."/>
            <person name="Singh A."/>
            <person name="Wilkins M.J."/>
            <person name="Karaoz U."/>
            <person name="Brodie E.L."/>
            <person name="Williams K.H."/>
            <person name="Hubbard S.S."/>
            <person name="Banfield J.F."/>
        </authorList>
    </citation>
    <scope>NUCLEOTIDE SEQUENCE [LARGE SCALE GENOMIC DNA]</scope>
</reference>
<dbReference type="AlphaFoldDB" id="A0A1F5RG99"/>
<feature type="domain" description="Response regulatory" evidence="2">
    <location>
        <begin position="6"/>
        <end position="134"/>
    </location>
</feature>
<organism evidence="3 4">
    <name type="scientific">Candidatus Edwardsbacteria bacterium GWF2_54_11</name>
    <dbReference type="NCBI Taxonomy" id="1817851"/>
    <lineage>
        <taxon>Bacteria</taxon>
        <taxon>Candidatus Edwardsiibacteriota</taxon>
    </lineage>
</organism>
<dbReference type="SMART" id="SM00448">
    <property type="entry name" value="REC"/>
    <property type="match status" value="1"/>
</dbReference>
<dbReference type="Pfam" id="PF00072">
    <property type="entry name" value="Response_reg"/>
    <property type="match status" value="1"/>
</dbReference>
<sequence>MRDNIPVLLVDDDQVDIMTVQRAFKVNNIVNPLKITGNGREALDYLKREGKYKNPQASPRPGIILLDLNMPIMNGIEFLKIAKADSELRKIPVIVLTTSKEENDRVESFNLSVAGYIIKPVEFEKFVEAVRVLNLYWTLSELP</sequence>
<dbReference type="PANTHER" id="PTHR44520">
    <property type="entry name" value="RESPONSE REGULATOR RCP1-RELATED"/>
    <property type="match status" value="1"/>
</dbReference>
<dbReference type="InterPro" id="IPR011006">
    <property type="entry name" value="CheY-like_superfamily"/>
</dbReference>
<proteinExistence type="predicted"/>
<evidence type="ECO:0000256" key="1">
    <source>
        <dbReference type="PROSITE-ProRule" id="PRU00169"/>
    </source>
</evidence>
<keyword evidence="1" id="KW-0597">Phosphoprotein</keyword>
<comment type="caution">
    <text evidence="3">The sequence shown here is derived from an EMBL/GenBank/DDBJ whole genome shotgun (WGS) entry which is preliminary data.</text>
</comment>
<evidence type="ECO:0000313" key="4">
    <source>
        <dbReference type="Proteomes" id="UP000177230"/>
    </source>
</evidence>
<evidence type="ECO:0000259" key="2">
    <source>
        <dbReference type="PROSITE" id="PS50110"/>
    </source>
</evidence>
<evidence type="ECO:0000313" key="3">
    <source>
        <dbReference type="EMBL" id="OGF13143.1"/>
    </source>
</evidence>
<protein>
    <submittedName>
        <fullName evidence="3">Two-component system response regulator</fullName>
    </submittedName>
</protein>
<dbReference type="InterPro" id="IPR001789">
    <property type="entry name" value="Sig_transdc_resp-reg_receiver"/>
</dbReference>
<name>A0A1F5RG99_9BACT</name>
<dbReference type="PANTHER" id="PTHR44520:SF2">
    <property type="entry name" value="RESPONSE REGULATOR RCP1"/>
    <property type="match status" value="1"/>
</dbReference>